<keyword evidence="3" id="KW-0804">Transcription</keyword>
<evidence type="ECO:0000313" key="6">
    <source>
        <dbReference type="EMBL" id="MTV36527.1"/>
    </source>
</evidence>
<accession>A0A6L6PD98</accession>
<comment type="caution">
    <text evidence="6">The sequence shown here is derived from an EMBL/GenBank/DDBJ whole genome shotgun (WGS) entry which is preliminary data.</text>
</comment>
<evidence type="ECO:0000256" key="4">
    <source>
        <dbReference type="SAM" id="Phobius"/>
    </source>
</evidence>
<dbReference type="GO" id="GO:0003700">
    <property type="term" value="F:DNA-binding transcription factor activity"/>
    <property type="evidence" value="ECO:0007669"/>
    <property type="project" value="InterPro"/>
</dbReference>
<evidence type="ECO:0000259" key="5">
    <source>
        <dbReference type="PROSITE" id="PS01124"/>
    </source>
</evidence>
<dbReference type="PRINTS" id="PR00032">
    <property type="entry name" value="HTHARAC"/>
</dbReference>
<dbReference type="InterPro" id="IPR020449">
    <property type="entry name" value="Tscrpt_reg_AraC-type_HTH"/>
</dbReference>
<dbReference type="InterPro" id="IPR009057">
    <property type="entry name" value="Homeodomain-like_sf"/>
</dbReference>
<dbReference type="EMBL" id="WNKY01000001">
    <property type="protein sequence ID" value="MTV36527.1"/>
    <property type="molecule type" value="Genomic_DNA"/>
</dbReference>
<dbReference type="InterPro" id="IPR018062">
    <property type="entry name" value="HTH_AraC-typ_CS"/>
</dbReference>
<evidence type="ECO:0000256" key="2">
    <source>
        <dbReference type="ARBA" id="ARBA00023125"/>
    </source>
</evidence>
<dbReference type="Pfam" id="PF12833">
    <property type="entry name" value="HTH_18"/>
    <property type="match status" value="1"/>
</dbReference>
<proteinExistence type="predicted"/>
<dbReference type="PANTHER" id="PTHR43280">
    <property type="entry name" value="ARAC-FAMILY TRANSCRIPTIONAL REGULATOR"/>
    <property type="match status" value="1"/>
</dbReference>
<dbReference type="Proteomes" id="UP000475582">
    <property type="component" value="Unassembled WGS sequence"/>
</dbReference>
<evidence type="ECO:0000313" key="7">
    <source>
        <dbReference type="Proteomes" id="UP000475582"/>
    </source>
</evidence>
<keyword evidence="2" id="KW-0238">DNA-binding</keyword>
<gene>
    <name evidence="6" type="ORF">GM676_02875</name>
</gene>
<keyword evidence="4" id="KW-0472">Membrane</keyword>
<dbReference type="AlphaFoldDB" id="A0A6L6PD98"/>
<dbReference type="Gene3D" id="1.10.10.60">
    <property type="entry name" value="Homeodomain-like"/>
    <property type="match status" value="2"/>
</dbReference>
<feature type="domain" description="HTH araC/xylS-type" evidence="5">
    <location>
        <begin position="279"/>
        <end position="379"/>
    </location>
</feature>
<dbReference type="PROSITE" id="PS00041">
    <property type="entry name" value="HTH_ARAC_FAMILY_1"/>
    <property type="match status" value="1"/>
</dbReference>
<sequence length="387" mass="43246">MQKFYKRALVALLLLLLVDALVTAVCIDQSYLRTSLLPANAAPFPWRLPLASEGRNRQARVDLGNDRLRFDFRLASLGAGEGEYASADLHFIDRNGAPALIDLSRYSAVELVAKCSPANALTMVIPTFDEQFSRRGELLTYPSPQTFFACNEQGVRNKLNLAHMNIPQWWFDMLKQDISHQMYKLERVAKIGFGTSSQSPRNVDSYVEISELSLNGRDYRYIAGLVVFLVVGGVAFGVWFFFAHARALLASLNTQLKQDLPLMAYRQLTLEPYRDKEKAAVLRFIASNYANAELDLETVVAETAVNRKKVNEVLKAELGMTFSAYLNKLRLTEAARLLADSNTATVAEIAYSVGYANVSYFNKLFKDEYGCTPKAFRSLALQSAEAG</sequence>
<feature type="transmembrane region" description="Helical" evidence="4">
    <location>
        <begin position="221"/>
        <end position="242"/>
    </location>
</feature>
<dbReference type="SMART" id="SM00342">
    <property type="entry name" value="HTH_ARAC"/>
    <property type="match status" value="1"/>
</dbReference>
<dbReference type="GO" id="GO:0043565">
    <property type="term" value="F:sequence-specific DNA binding"/>
    <property type="evidence" value="ECO:0007669"/>
    <property type="project" value="InterPro"/>
</dbReference>
<dbReference type="PANTHER" id="PTHR43280:SF27">
    <property type="entry name" value="TRANSCRIPTIONAL REGULATOR MTLR"/>
    <property type="match status" value="1"/>
</dbReference>
<dbReference type="PROSITE" id="PS01124">
    <property type="entry name" value="HTH_ARAC_FAMILY_2"/>
    <property type="match status" value="1"/>
</dbReference>
<dbReference type="OrthoDB" id="8737325at2"/>
<protein>
    <submittedName>
        <fullName evidence="6">Helix-turn-helix domain-containing protein</fullName>
    </submittedName>
</protein>
<reference evidence="6 7" key="1">
    <citation type="submission" date="2019-11" db="EMBL/GenBank/DDBJ databases">
        <title>Type strains purchased from KCTC, JCM and DSMZ.</title>
        <authorList>
            <person name="Lu H."/>
        </authorList>
    </citation>
    <scope>NUCLEOTIDE SEQUENCE [LARGE SCALE GENOMIC DNA]</scope>
    <source>
        <strain evidence="6 7">KCTC 22382</strain>
    </source>
</reference>
<keyword evidence="7" id="KW-1185">Reference proteome</keyword>
<keyword evidence="1" id="KW-0805">Transcription regulation</keyword>
<evidence type="ECO:0000256" key="3">
    <source>
        <dbReference type="ARBA" id="ARBA00023163"/>
    </source>
</evidence>
<keyword evidence="4" id="KW-0812">Transmembrane</keyword>
<keyword evidence="4" id="KW-1133">Transmembrane helix</keyword>
<dbReference type="InterPro" id="IPR018060">
    <property type="entry name" value="HTH_AraC"/>
</dbReference>
<evidence type="ECO:0000256" key="1">
    <source>
        <dbReference type="ARBA" id="ARBA00023015"/>
    </source>
</evidence>
<dbReference type="SUPFAM" id="SSF46689">
    <property type="entry name" value="Homeodomain-like"/>
    <property type="match status" value="1"/>
</dbReference>
<name>A0A6L6PD98_9BURK</name>
<organism evidence="6 7">
    <name type="scientific">Duganella radicis</name>
    <dbReference type="NCBI Taxonomy" id="551988"/>
    <lineage>
        <taxon>Bacteria</taxon>
        <taxon>Pseudomonadati</taxon>
        <taxon>Pseudomonadota</taxon>
        <taxon>Betaproteobacteria</taxon>
        <taxon>Burkholderiales</taxon>
        <taxon>Oxalobacteraceae</taxon>
        <taxon>Telluria group</taxon>
        <taxon>Duganella</taxon>
    </lineage>
</organism>